<feature type="domain" description="Ubiquitin-like" evidence="1">
    <location>
        <begin position="453"/>
        <end position="521"/>
    </location>
</feature>
<dbReference type="CDD" id="cd17039">
    <property type="entry name" value="Ubl_ubiquitin_like"/>
    <property type="match status" value="1"/>
</dbReference>
<dbReference type="Pfam" id="PF00240">
    <property type="entry name" value="ubiquitin"/>
    <property type="match status" value="1"/>
</dbReference>
<feature type="domain" description="Ubiquitin-like" evidence="1">
    <location>
        <begin position="226"/>
        <end position="297"/>
    </location>
</feature>
<dbReference type="SMART" id="SM00213">
    <property type="entry name" value="UBQ"/>
    <property type="match status" value="3"/>
</dbReference>
<evidence type="ECO:0000313" key="2">
    <source>
        <dbReference type="EMBL" id="CAD8193410.1"/>
    </source>
</evidence>
<accession>A0A8S1WXW6</accession>
<dbReference type="OrthoDB" id="310533at2759"/>
<sequence length="940" mass="112040">MSMKKYEIIVNNNTFKLEYEPKFPSEKISDVVQFLNQQKGFPAKAKLYISVDNHIRDLNYDLNSVKNNVIEINFSDVIENFSIQHIDKDEKYKLILDKVDICKQLIEIEKKIANSIKSEEYPIKILKKKKILDRNLFLCQIFFYQQEIFYFVQAIFYIRYNDKLQLFQIDAFSHFDKIKQKIRQKLGIEEEIELYFRGQQLEDERTYFYYNIHQNAELELKMKNMQRIQISYQNKIYKFNVSVNMTIEQLAKYYKQLEQIHQNQILQVHHLNKLLENNTKIGNLDLSDNAEFKITNKIQERAMVIKFVSKLQEQVHFQKQVSNLDFFSTILESQIFKGKVFQFYVNGNILEITDGLIFNSIKFKENEYLIQYQMIQNFEYLNVTFKDEEGKTFTKQVKSEDTINTELEMNIKYDNLRIKAYKKGQLIDLNGTYRSEGIQDGDIIEYCLSDMVIQLQIWYQNQRQIQEICIHYLDTVKELKEKVINQFKITYECKIILDGYDLQDYEYIKNYRNNVVFTVSKAFYFKIELLLDNNIEQSESRFYETEKVKELKSQYTELFQDDVCVDVDDNEDIKDEEELSAFIGKVLRISKRNVNVKYKFQGHQSVYEDKFYKKDTLGMMLKKIAKGNSRCYIANNLMDPTIKLINLNLDPNTVITIECTSRAQLFEFNNNQNRVDIEFYPEEIISNTIKTHIKGKFVIYEGNREINIQNSFRDEQIQNTAQLYYILLVTIKFMSYEAKEVQYQKTCRVDKKISQILSPNHPNKIRVYYLEKEINQDSTLAEVGVPDFSELQIEELESTLILHIDNKIRTLSIDKDMTVQLLKEHLNLNQENYYLYQLIDQAQALSNDVVLKSLHNINNEIELIYKTGNNLIKIILVDSDDKEYTEYVKLNQQVKTFLQEFELKYNLKDAELFYEGETINPDKCFSDIQIAQNGKFEIFF</sequence>
<comment type="caution">
    <text evidence="2">The sequence shown here is derived from an EMBL/GenBank/DDBJ whole genome shotgun (WGS) entry which is preliminary data.</text>
</comment>
<name>A0A8S1WXW6_PAROT</name>
<feature type="domain" description="Ubiquitin-like" evidence="1">
    <location>
        <begin position="156"/>
        <end position="223"/>
    </location>
</feature>
<reference evidence="2" key="1">
    <citation type="submission" date="2021-01" db="EMBL/GenBank/DDBJ databases">
        <authorList>
            <consortium name="Genoscope - CEA"/>
            <person name="William W."/>
        </authorList>
    </citation>
    <scope>NUCLEOTIDE SEQUENCE</scope>
</reference>
<dbReference type="AlphaFoldDB" id="A0A8S1WXW6"/>
<evidence type="ECO:0000313" key="3">
    <source>
        <dbReference type="Proteomes" id="UP000683925"/>
    </source>
</evidence>
<keyword evidence="3" id="KW-1185">Reference proteome</keyword>
<dbReference type="OMA" id="TVITIEC"/>
<organism evidence="2 3">
    <name type="scientific">Paramecium octaurelia</name>
    <dbReference type="NCBI Taxonomy" id="43137"/>
    <lineage>
        <taxon>Eukaryota</taxon>
        <taxon>Sar</taxon>
        <taxon>Alveolata</taxon>
        <taxon>Ciliophora</taxon>
        <taxon>Intramacronucleata</taxon>
        <taxon>Oligohymenophorea</taxon>
        <taxon>Peniculida</taxon>
        <taxon>Parameciidae</taxon>
        <taxon>Paramecium</taxon>
    </lineage>
</organism>
<dbReference type="Proteomes" id="UP000683925">
    <property type="component" value="Unassembled WGS sequence"/>
</dbReference>
<gene>
    <name evidence="2" type="ORF">POCTA_138.1.T1040132</name>
</gene>
<dbReference type="EMBL" id="CAJJDP010000104">
    <property type="protein sequence ID" value="CAD8193410.1"/>
    <property type="molecule type" value="Genomic_DNA"/>
</dbReference>
<evidence type="ECO:0000259" key="1">
    <source>
        <dbReference type="SMART" id="SM00213"/>
    </source>
</evidence>
<proteinExistence type="predicted"/>
<protein>
    <recommendedName>
        <fullName evidence="1">Ubiquitin-like domain-containing protein</fullName>
    </recommendedName>
</protein>
<dbReference type="InterPro" id="IPR000626">
    <property type="entry name" value="Ubiquitin-like_dom"/>
</dbReference>